<gene>
    <name evidence="1" type="ORF">MLIT_32870</name>
</gene>
<accession>A0AAD1IL27</accession>
<proteinExistence type="predicted"/>
<reference evidence="1 2" key="1">
    <citation type="journal article" date="2019" name="Emerg. Microbes Infect.">
        <title>Comprehensive subspecies identification of 175 nontuberculous mycobacteria species based on 7547 genomic profiles.</title>
        <authorList>
            <person name="Matsumoto Y."/>
            <person name="Kinjo T."/>
            <person name="Motooka D."/>
            <person name="Nabeya D."/>
            <person name="Jung N."/>
            <person name="Uechi K."/>
            <person name="Horii T."/>
            <person name="Iida T."/>
            <person name="Fujita J."/>
            <person name="Nakamura S."/>
        </authorList>
    </citation>
    <scope>NUCLEOTIDE SEQUENCE [LARGE SCALE GENOMIC DNA]</scope>
    <source>
        <strain evidence="1 2">JCM 17423</strain>
    </source>
</reference>
<protein>
    <submittedName>
        <fullName evidence="1">Uncharacterized protein</fullName>
    </submittedName>
</protein>
<dbReference type="EMBL" id="AP022586">
    <property type="protein sequence ID" value="BBY17695.1"/>
    <property type="molecule type" value="Genomic_DNA"/>
</dbReference>
<name>A0AAD1IL27_9MYCO</name>
<dbReference type="AlphaFoldDB" id="A0AAD1IL27"/>
<keyword evidence="2" id="KW-1185">Reference proteome</keyword>
<evidence type="ECO:0000313" key="1">
    <source>
        <dbReference type="EMBL" id="BBY17695.1"/>
    </source>
</evidence>
<evidence type="ECO:0000313" key="2">
    <source>
        <dbReference type="Proteomes" id="UP000466607"/>
    </source>
</evidence>
<sequence length="210" mass="23154">MWYYNGLGNAEAIAGEQITTDLSIPRTQWFPAANPHDRNDYRDNGRFIFNYVFYDSEIRVGQPHLRSGAGSFAWLNNNPGNLTGHVGGPDFGQYIDKFNWHNFLIFPDYATGFTAIGAFLRQGIYPPLSILEAFRRYAPASDGNTPDVYAADVAAAAGVPMDTPVGDLGDDQMYEMQLKIAQIEGTVEGTTYAYNSPDLPPAIQALVSEL</sequence>
<dbReference type="Proteomes" id="UP000466607">
    <property type="component" value="Chromosome"/>
</dbReference>
<organism evidence="1 2">
    <name type="scientific">Mycolicibacterium litorale</name>
    <dbReference type="NCBI Taxonomy" id="758802"/>
    <lineage>
        <taxon>Bacteria</taxon>
        <taxon>Bacillati</taxon>
        <taxon>Actinomycetota</taxon>
        <taxon>Actinomycetes</taxon>
        <taxon>Mycobacteriales</taxon>
        <taxon>Mycobacteriaceae</taxon>
        <taxon>Mycolicibacterium</taxon>
    </lineage>
</organism>